<keyword evidence="3" id="KW-1185">Reference proteome</keyword>
<reference evidence="2 3" key="1">
    <citation type="submission" date="2017-06" db="EMBL/GenBank/DDBJ databases">
        <title>A platform for efficient transgenesis in Macrostomum lignano, a flatworm model organism for stem cell research.</title>
        <authorList>
            <person name="Berezikov E."/>
        </authorList>
    </citation>
    <scope>NUCLEOTIDE SEQUENCE [LARGE SCALE GENOMIC DNA]</scope>
    <source>
        <strain evidence="2">DV1</strain>
        <tissue evidence="2">Whole organism</tissue>
    </source>
</reference>
<protein>
    <submittedName>
        <fullName evidence="2">Uncharacterized protein</fullName>
    </submittedName>
</protein>
<name>A0A267H628_9PLAT</name>
<evidence type="ECO:0000313" key="3">
    <source>
        <dbReference type="Proteomes" id="UP000215902"/>
    </source>
</evidence>
<feature type="compositionally biased region" description="Basic residues" evidence="1">
    <location>
        <begin position="1"/>
        <end position="10"/>
    </location>
</feature>
<dbReference type="Proteomes" id="UP000215902">
    <property type="component" value="Unassembled WGS sequence"/>
</dbReference>
<evidence type="ECO:0000256" key="1">
    <source>
        <dbReference type="SAM" id="MobiDB-lite"/>
    </source>
</evidence>
<feature type="compositionally biased region" description="Low complexity" evidence="1">
    <location>
        <begin position="23"/>
        <end position="34"/>
    </location>
</feature>
<feature type="region of interest" description="Disordered" evidence="1">
    <location>
        <begin position="1"/>
        <end position="36"/>
    </location>
</feature>
<organism evidence="2 3">
    <name type="scientific">Macrostomum lignano</name>
    <dbReference type="NCBI Taxonomy" id="282301"/>
    <lineage>
        <taxon>Eukaryota</taxon>
        <taxon>Metazoa</taxon>
        <taxon>Spiralia</taxon>
        <taxon>Lophotrochozoa</taxon>
        <taxon>Platyhelminthes</taxon>
        <taxon>Rhabditophora</taxon>
        <taxon>Macrostomorpha</taxon>
        <taxon>Macrostomida</taxon>
        <taxon>Macrostomidae</taxon>
        <taxon>Macrostomum</taxon>
    </lineage>
</organism>
<comment type="caution">
    <text evidence="2">The sequence shown here is derived from an EMBL/GenBank/DDBJ whole genome shotgun (WGS) entry which is preliminary data.</text>
</comment>
<dbReference type="EMBL" id="NIVC01000022">
    <property type="protein sequence ID" value="PAA93736.1"/>
    <property type="molecule type" value="Genomic_DNA"/>
</dbReference>
<sequence>ECQALKKKNSASKFALNSRNVGQQQPQQRRQQPPGEIRQLSGEGLVVASVDLLAPEPVRPRATDECRPVPDDQRAAVRGSKLPRRGAGHHDAGAAQLVLRAGWGAEIPARHGRHDPRVSQAQLGVRLRRLAVQGHAVSLLRRGVRLRLAAHPPGQVQEGCGGGHERHGQRHGARLPHPQLVQPQPPAQAAGEEPAREGVPLLPLRRALARAQSARGRVPLHHVRHHAHVWLLLVLNCCARLHRRSQPLILFQFFSTGSFSLPAARFADQTKFQQPVPLSLMFEPAEFIASVSLETRYFLSTM</sequence>
<accession>A0A267H628</accession>
<gene>
    <name evidence="2" type="ORF">BOX15_Mlig010488g1</name>
</gene>
<proteinExistence type="predicted"/>
<dbReference type="AlphaFoldDB" id="A0A267H628"/>
<feature type="region of interest" description="Disordered" evidence="1">
    <location>
        <begin position="153"/>
        <end position="195"/>
    </location>
</feature>
<feature type="compositionally biased region" description="Polar residues" evidence="1">
    <location>
        <begin position="11"/>
        <end position="22"/>
    </location>
</feature>
<feature type="non-terminal residue" evidence="2">
    <location>
        <position position="1"/>
    </location>
</feature>
<feature type="compositionally biased region" description="Low complexity" evidence="1">
    <location>
        <begin position="176"/>
        <end position="192"/>
    </location>
</feature>
<evidence type="ECO:0000313" key="2">
    <source>
        <dbReference type="EMBL" id="PAA93736.1"/>
    </source>
</evidence>